<keyword evidence="5 7" id="KW-0443">Lipid metabolism</keyword>
<accession>A0A6L5X3Q8</accession>
<feature type="modified residue" description="O-(pantetheine 4'-phosphoryl)serine" evidence="7">
    <location>
        <position position="34"/>
    </location>
</feature>
<dbReference type="GO" id="GO:0000036">
    <property type="term" value="F:acyl carrier activity"/>
    <property type="evidence" value="ECO:0007669"/>
    <property type="project" value="UniProtKB-UniRule"/>
</dbReference>
<dbReference type="NCBIfam" id="TIGR00517">
    <property type="entry name" value="acyl_carrier"/>
    <property type="match status" value="1"/>
</dbReference>
<dbReference type="GO" id="GO:0009245">
    <property type="term" value="P:lipid A biosynthetic process"/>
    <property type="evidence" value="ECO:0007669"/>
    <property type="project" value="TreeGrafter"/>
</dbReference>
<evidence type="ECO:0000259" key="10">
    <source>
        <dbReference type="PROSITE" id="PS50075"/>
    </source>
</evidence>
<sequence>MTLDGVKEVIDETLKYSGDVTTDTKLKGDLIMDSLDGVELVMALEEKFGVEIPNEDMANLETVGDIVTYIDKKAQKG</sequence>
<evidence type="ECO:0000256" key="4">
    <source>
        <dbReference type="ARBA" id="ARBA00022832"/>
    </source>
</evidence>
<evidence type="ECO:0000313" key="11">
    <source>
        <dbReference type="EMBL" id="MSS14830.1"/>
    </source>
</evidence>
<dbReference type="SUPFAM" id="SSF47336">
    <property type="entry name" value="ACP-like"/>
    <property type="match status" value="1"/>
</dbReference>
<comment type="pathway">
    <text evidence="7 9">Lipid metabolism; fatty acid biosynthesis.</text>
</comment>
<dbReference type="GO" id="GO:0005829">
    <property type="term" value="C:cytosol"/>
    <property type="evidence" value="ECO:0007669"/>
    <property type="project" value="TreeGrafter"/>
</dbReference>
<dbReference type="Gene3D" id="1.10.1200.10">
    <property type="entry name" value="ACP-like"/>
    <property type="match status" value="1"/>
</dbReference>
<evidence type="ECO:0000256" key="9">
    <source>
        <dbReference type="RuleBase" id="RU003545"/>
    </source>
</evidence>
<dbReference type="UniPathway" id="UPA00094"/>
<dbReference type="GO" id="GO:0000035">
    <property type="term" value="F:acyl binding"/>
    <property type="evidence" value="ECO:0007669"/>
    <property type="project" value="TreeGrafter"/>
</dbReference>
<dbReference type="PROSITE" id="PS50075">
    <property type="entry name" value="CARRIER"/>
    <property type="match status" value="1"/>
</dbReference>
<proteinExistence type="inferred from homology"/>
<comment type="similarity">
    <text evidence="7">Belongs to the acyl carrier protein (ACP) family.</text>
</comment>
<keyword evidence="3 7" id="KW-0597">Phosphoprotein</keyword>
<evidence type="ECO:0000256" key="8">
    <source>
        <dbReference type="NCBIfam" id="TIGR00517"/>
    </source>
</evidence>
<keyword evidence="2 7" id="KW-0444">Lipid biosynthesis</keyword>
<dbReference type="PANTHER" id="PTHR20863">
    <property type="entry name" value="ACYL CARRIER PROTEIN"/>
    <property type="match status" value="1"/>
</dbReference>
<name>A0A6L5X3Q8_9FIRM</name>
<dbReference type="PANTHER" id="PTHR20863:SF76">
    <property type="entry name" value="CARRIER DOMAIN-CONTAINING PROTEIN"/>
    <property type="match status" value="1"/>
</dbReference>
<keyword evidence="1 7" id="KW-0596">Phosphopantetheine</keyword>
<dbReference type="Pfam" id="PF00550">
    <property type="entry name" value="PP-binding"/>
    <property type="match status" value="1"/>
</dbReference>
<reference evidence="11 12" key="1">
    <citation type="submission" date="2019-08" db="EMBL/GenBank/DDBJ databases">
        <title>In-depth cultivation of the pig gut microbiome towards novel bacterial diversity and tailored functional studies.</title>
        <authorList>
            <person name="Wylensek D."/>
            <person name="Hitch T.C.A."/>
            <person name="Clavel T."/>
        </authorList>
    </citation>
    <scope>NUCLEOTIDE SEQUENCE [LARGE SCALE GENOMIC DNA]</scope>
    <source>
        <strain evidence="11 12">Oil+RF-744-WCA-WT-11</strain>
    </source>
</reference>
<keyword evidence="6 7" id="KW-0275">Fatty acid biosynthesis</keyword>
<evidence type="ECO:0000256" key="3">
    <source>
        <dbReference type="ARBA" id="ARBA00022553"/>
    </source>
</evidence>
<evidence type="ECO:0000256" key="1">
    <source>
        <dbReference type="ARBA" id="ARBA00022450"/>
    </source>
</evidence>
<dbReference type="Proteomes" id="UP000481852">
    <property type="component" value="Unassembled WGS sequence"/>
</dbReference>
<comment type="subcellular location">
    <subcellularLocation>
        <location evidence="7">Cytoplasm</location>
    </subcellularLocation>
</comment>
<evidence type="ECO:0000256" key="7">
    <source>
        <dbReference type="HAMAP-Rule" id="MF_01217"/>
    </source>
</evidence>
<comment type="PTM">
    <text evidence="9">4'-phosphopantetheine is transferred from CoA to a specific serine of apo-ACP by acpS.</text>
</comment>
<dbReference type="EMBL" id="VULZ01000006">
    <property type="protein sequence ID" value="MSS14830.1"/>
    <property type="molecule type" value="Genomic_DNA"/>
</dbReference>
<feature type="domain" description="Carrier" evidence="10">
    <location>
        <begin position="1"/>
        <end position="74"/>
    </location>
</feature>
<organism evidence="11 12">
    <name type="scientific">Porcincola intestinalis</name>
    <dbReference type="NCBI Taxonomy" id="2606632"/>
    <lineage>
        <taxon>Bacteria</taxon>
        <taxon>Bacillati</taxon>
        <taxon>Bacillota</taxon>
        <taxon>Clostridia</taxon>
        <taxon>Lachnospirales</taxon>
        <taxon>Lachnospiraceae</taxon>
        <taxon>Porcincola</taxon>
    </lineage>
</organism>
<keyword evidence="12" id="KW-1185">Reference proteome</keyword>
<evidence type="ECO:0000313" key="12">
    <source>
        <dbReference type="Proteomes" id="UP000481852"/>
    </source>
</evidence>
<evidence type="ECO:0000256" key="6">
    <source>
        <dbReference type="ARBA" id="ARBA00023160"/>
    </source>
</evidence>
<dbReference type="NCBIfam" id="NF002148">
    <property type="entry name" value="PRK00982.1-2"/>
    <property type="match status" value="1"/>
</dbReference>
<dbReference type="RefSeq" id="WP_154525054.1">
    <property type="nucleotide sequence ID" value="NZ_JAQYJL010000003.1"/>
</dbReference>
<gene>
    <name evidence="7 11" type="primary">acpP</name>
    <name evidence="11" type="ORF">FYJ35_07190</name>
</gene>
<evidence type="ECO:0000256" key="2">
    <source>
        <dbReference type="ARBA" id="ARBA00022516"/>
    </source>
</evidence>
<dbReference type="InterPro" id="IPR036736">
    <property type="entry name" value="ACP-like_sf"/>
</dbReference>
<dbReference type="NCBIfam" id="NF002150">
    <property type="entry name" value="PRK00982.1-4"/>
    <property type="match status" value="1"/>
</dbReference>
<dbReference type="InterPro" id="IPR009081">
    <property type="entry name" value="PP-bd_ACP"/>
</dbReference>
<protein>
    <recommendedName>
        <fullName evidence="7 8">Acyl carrier protein</fullName>
        <shortName evidence="7">ACP</shortName>
    </recommendedName>
</protein>
<keyword evidence="4 7" id="KW-0276">Fatty acid metabolism</keyword>
<evidence type="ECO:0000256" key="5">
    <source>
        <dbReference type="ARBA" id="ARBA00023098"/>
    </source>
</evidence>
<keyword evidence="7" id="KW-0963">Cytoplasm</keyword>
<dbReference type="HAMAP" id="MF_01217">
    <property type="entry name" value="Acyl_carrier"/>
    <property type="match status" value="1"/>
</dbReference>
<dbReference type="InterPro" id="IPR003231">
    <property type="entry name" value="ACP"/>
</dbReference>
<comment type="caution">
    <text evidence="11">The sequence shown here is derived from an EMBL/GenBank/DDBJ whole genome shotgun (WGS) entry which is preliminary data.</text>
</comment>
<comment type="PTM">
    <text evidence="7">4'-phosphopantetheine is transferred from CoA to a specific serine of apo-ACP by AcpS. This modification is essential for activity because fatty acids are bound in thioester linkage to the sulfhydryl of the prosthetic group.</text>
</comment>
<dbReference type="AlphaFoldDB" id="A0A6L5X3Q8"/>
<dbReference type="GO" id="GO:0016020">
    <property type="term" value="C:membrane"/>
    <property type="evidence" value="ECO:0007669"/>
    <property type="project" value="GOC"/>
</dbReference>
<comment type="function">
    <text evidence="7 9">Carrier of the growing fatty acid chain in fatty acid biosynthesis.</text>
</comment>